<accession>A0AAW1NRE7</accession>
<evidence type="ECO:0000313" key="7">
    <source>
        <dbReference type="EMBL" id="KAK9790362.1"/>
    </source>
</evidence>
<dbReference type="EMBL" id="JALJOQ010000193">
    <property type="protein sequence ID" value="KAK9790362.1"/>
    <property type="molecule type" value="Genomic_DNA"/>
</dbReference>
<comment type="caution">
    <text evidence="7">The sequence shown here is derived from an EMBL/GenBank/DDBJ whole genome shotgun (WGS) entry which is preliminary data.</text>
</comment>
<dbReference type="GO" id="GO:0003700">
    <property type="term" value="F:DNA-binding transcription factor activity"/>
    <property type="evidence" value="ECO:0007669"/>
    <property type="project" value="InterPro"/>
</dbReference>
<evidence type="ECO:0000313" key="8">
    <source>
        <dbReference type="Proteomes" id="UP001465755"/>
    </source>
</evidence>
<keyword evidence="3" id="KW-0804">Transcription</keyword>
<feature type="region of interest" description="Disordered" evidence="5">
    <location>
        <begin position="181"/>
        <end position="336"/>
    </location>
</feature>
<feature type="compositionally biased region" description="Low complexity" evidence="5">
    <location>
        <begin position="392"/>
        <end position="421"/>
    </location>
</feature>
<feature type="compositionally biased region" description="Basic and acidic residues" evidence="5">
    <location>
        <begin position="251"/>
        <end position="262"/>
    </location>
</feature>
<keyword evidence="8" id="KW-1185">Reference proteome</keyword>
<dbReference type="AlphaFoldDB" id="A0AAW1NRE7"/>
<organism evidence="7 8">
    <name type="scientific">Symbiochloris irregularis</name>
    <dbReference type="NCBI Taxonomy" id="706552"/>
    <lineage>
        <taxon>Eukaryota</taxon>
        <taxon>Viridiplantae</taxon>
        <taxon>Chlorophyta</taxon>
        <taxon>core chlorophytes</taxon>
        <taxon>Trebouxiophyceae</taxon>
        <taxon>Trebouxiales</taxon>
        <taxon>Trebouxiaceae</taxon>
        <taxon>Symbiochloris</taxon>
    </lineage>
</organism>
<dbReference type="InterPro" id="IPR003035">
    <property type="entry name" value="RWP-RK_dom"/>
</dbReference>
<keyword evidence="2" id="KW-0238">DNA-binding</keyword>
<feature type="region of interest" description="Disordered" evidence="5">
    <location>
        <begin position="511"/>
        <end position="535"/>
    </location>
</feature>
<evidence type="ECO:0000256" key="3">
    <source>
        <dbReference type="ARBA" id="ARBA00023163"/>
    </source>
</evidence>
<proteinExistence type="predicted"/>
<feature type="region of interest" description="Disordered" evidence="5">
    <location>
        <begin position="367"/>
        <end position="441"/>
    </location>
</feature>
<dbReference type="PANTHER" id="PTHR32002">
    <property type="entry name" value="PROTEIN NLP8"/>
    <property type="match status" value="1"/>
</dbReference>
<dbReference type="Proteomes" id="UP001465755">
    <property type="component" value="Unassembled WGS sequence"/>
</dbReference>
<dbReference type="InterPro" id="IPR045012">
    <property type="entry name" value="NLP"/>
</dbReference>
<gene>
    <name evidence="7" type="ORF">WJX73_007214</name>
</gene>
<dbReference type="Pfam" id="PF02042">
    <property type="entry name" value="RWP-RK"/>
    <property type="match status" value="1"/>
</dbReference>
<feature type="compositionally biased region" description="Low complexity" evidence="5">
    <location>
        <begin position="232"/>
        <end position="249"/>
    </location>
</feature>
<feature type="compositionally biased region" description="Basic and acidic residues" evidence="5">
    <location>
        <begin position="373"/>
        <end position="385"/>
    </location>
</feature>
<dbReference type="PROSITE" id="PS51519">
    <property type="entry name" value="RWP_RK"/>
    <property type="match status" value="1"/>
</dbReference>
<keyword evidence="1" id="KW-0805">Transcription regulation</keyword>
<feature type="compositionally biased region" description="Low complexity" evidence="5">
    <location>
        <begin position="283"/>
        <end position="297"/>
    </location>
</feature>
<evidence type="ECO:0000256" key="1">
    <source>
        <dbReference type="ARBA" id="ARBA00023015"/>
    </source>
</evidence>
<evidence type="ECO:0000256" key="4">
    <source>
        <dbReference type="ARBA" id="ARBA00023242"/>
    </source>
</evidence>
<dbReference type="PANTHER" id="PTHR32002:SF41">
    <property type="entry name" value="PROTEIN NLP8"/>
    <property type="match status" value="1"/>
</dbReference>
<dbReference type="GO" id="GO:0003677">
    <property type="term" value="F:DNA binding"/>
    <property type="evidence" value="ECO:0007669"/>
    <property type="project" value="UniProtKB-KW"/>
</dbReference>
<feature type="domain" description="RWP-RK" evidence="6">
    <location>
        <begin position="316"/>
        <end position="401"/>
    </location>
</feature>
<evidence type="ECO:0000259" key="6">
    <source>
        <dbReference type="PROSITE" id="PS51519"/>
    </source>
</evidence>
<name>A0AAW1NRE7_9CHLO</name>
<protein>
    <recommendedName>
        <fullName evidence="6">RWP-RK domain-containing protein</fullName>
    </recommendedName>
</protein>
<evidence type="ECO:0000256" key="2">
    <source>
        <dbReference type="ARBA" id="ARBA00023125"/>
    </source>
</evidence>
<reference evidence="7 8" key="1">
    <citation type="journal article" date="2024" name="Nat. Commun.">
        <title>Phylogenomics reveals the evolutionary origins of lichenization in chlorophyte algae.</title>
        <authorList>
            <person name="Puginier C."/>
            <person name="Libourel C."/>
            <person name="Otte J."/>
            <person name="Skaloud P."/>
            <person name="Haon M."/>
            <person name="Grisel S."/>
            <person name="Petersen M."/>
            <person name="Berrin J.G."/>
            <person name="Delaux P.M."/>
            <person name="Dal Grande F."/>
            <person name="Keller J."/>
        </authorList>
    </citation>
    <scope>NUCLEOTIDE SEQUENCE [LARGE SCALE GENOMIC DNA]</scope>
    <source>
        <strain evidence="7 8">SAG 2036</strain>
    </source>
</reference>
<evidence type="ECO:0000256" key="5">
    <source>
        <dbReference type="SAM" id="MobiDB-lite"/>
    </source>
</evidence>
<sequence>MGLQDSRSLEHRLQVILRSSADTGNVLLQAWLPTLAGQDKARVPCLKTRGCPFALQGSGESLSLYRFQSCKYRFPLTPGAKERDASSEAFLTQKALLIADWQRDTQTWEAHPRAADARSDKLQSSIFLPVFEACLSHGTTLHPAAVVEATSSSDAPCPVSIETVAEELCIRLEAAALTVVPPRPPANTAARHERPDVVDAPNGGRPTGTQCQLPSQIVRVRESDQSPAQIRQSQEAPQAGASSQSQSDSGNRVEDPGRKPAAEDDMGSGQSEEGTAAVPGSSAAANEEAQAEGAENQGDGEQEDREGSEGPQTRRTRKGTRAHNSSAANPKEVSVENVRKQFQFGLKEAASRLGVCTTTLKRICRRNGIQRWPRRDLLRESKDDTQAAPMEADAAPVDSAPVADKPSSQSPAAAPVQASSPGKSAPPQPVQEEPVGLWDAPASFLAGPAELGFDAHTLSPSLPESPVCTSEPVQQSTFWDVPMPGRAARRHAEHLQRQLGELQGYARAFESQRAAAPAPRSDAFYHSPLGRVRPR</sequence>
<keyword evidence="4" id="KW-0539">Nucleus</keyword>